<keyword evidence="2" id="KW-1185">Reference proteome</keyword>
<evidence type="ECO:0000313" key="1">
    <source>
        <dbReference type="EMBL" id="KAK2175542.1"/>
    </source>
</evidence>
<gene>
    <name evidence="1" type="ORF">NP493_723g01041</name>
</gene>
<reference evidence="1" key="1">
    <citation type="journal article" date="2023" name="Mol. Biol. Evol.">
        <title>Third-Generation Sequencing Reveals the Adaptive Role of the Epigenome in Three Deep-Sea Polychaetes.</title>
        <authorList>
            <person name="Perez M."/>
            <person name="Aroh O."/>
            <person name="Sun Y."/>
            <person name="Lan Y."/>
            <person name="Juniper S.K."/>
            <person name="Young C.R."/>
            <person name="Angers B."/>
            <person name="Qian P.Y."/>
        </authorList>
    </citation>
    <scope>NUCLEOTIDE SEQUENCE</scope>
    <source>
        <strain evidence="1">R07B-5</strain>
    </source>
</reference>
<comment type="caution">
    <text evidence="1">The sequence shown here is derived from an EMBL/GenBank/DDBJ whole genome shotgun (WGS) entry which is preliminary data.</text>
</comment>
<name>A0AAD9KQA6_RIDPI</name>
<dbReference type="Proteomes" id="UP001209878">
    <property type="component" value="Unassembled WGS sequence"/>
</dbReference>
<accession>A0AAD9KQA6</accession>
<protein>
    <submittedName>
        <fullName evidence="1">Uncharacterized protein</fullName>
    </submittedName>
</protein>
<proteinExistence type="predicted"/>
<dbReference type="EMBL" id="JAODUO010000724">
    <property type="protein sequence ID" value="KAK2175542.1"/>
    <property type="molecule type" value="Genomic_DNA"/>
</dbReference>
<sequence>MFLGQRFACLAPTETCQRYIESMDNDNHTSGVLTPNTQPDWRHGCVGRRRGTTHDATGLRRILLKSMAKCLTNVSARARRMQPVPTAAVPTDGTAFKVSTSPTQQWHLHKTPRTDGMLSAYLVLAVMHARKLTDT</sequence>
<organism evidence="1 2">
    <name type="scientific">Ridgeia piscesae</name>
    <name type="common">Tubeworm</name>
    <dbReference type="NCBI Taxonomy" id="27915"/>
    <lineage>
        <taxon>Eukaryota</taxon>
        <taxon>Metazoa</taxon>
        <taxon>Spiralia</taxon>
        <taxon>Lophotrochozoa</taxon>
        <taxon>Annelida</taxon>
        <taxon>Polychaeta</taxon>
        <taxon>Sedentaria</taxon>
        <taxon>Canalipalpata</taxon>
        <taxon>Sabellida</taxon>
        <taxon>Siboglinidae</taxon>
        <taxon>Ridgeia</taxon>
    </lineage>
</organism>
<dbReference type="AlphaFoldDB" id="A0AAD9KQA6"/>
<evidence type="ECO:0000313" key="2">
    <source>
        <dbReference type="Proteomes" id="UP001209878"/>
    </source>
</evidence>